<evidence type="ECO:0000313" key="3">
    <source>
        <dbReference type="EMBL" id="KPP65950.1"/>
    </source>
</evidence>
<sequence length="380" mass="41198">FAPKDHLLFMFELWNTSSPQISKDFSPQLCSLVNELLGKDPGDRPSVDEILKKPCIKRRIPKDLLQKVVEDENWHGSISVPLVAPGNEDGIHLDVVNDRNLSDAVILLGENTEKFKTLYSQNADFLHNLVKELETVADGLERVHYRATVGSLTGGVVGAAGGITSIVGLALAPVTLGASLIVTGVGIGIAVAGGATSAASNITNMAIQSADRKNIERIINEYREKMEPILICIEDICRSLDILKQYESFIGTPNMFQAGCRIGRGLGGIAELVRLIQVANIGKVAAQASRAVRVAEVFTGVLSGLFVALDAYFIYKDSKEIHEMRQTSGDSTADPTKTSKAELQSTTMKIIANIRDMASSFKEKLSELESIKAELDILEF</sequence>
<keyword evidence="2" id="KW-0812">Transmembrane</keyword>
<evidence type="ECO:0000313" key="4">
    <source>
        <dbReference type="Proteomes" id="UP000034805"/>
    </source>
</evidence>
<name>A0A0P7YGF4_SCLFO</name>
<organism evidence="3 4">
    <name type="scientific">Scleropages formosus</name>
    <name type="common">Asian bonytongue</name>
    <name type="synonym">Osteoglossum formosum</name>
    <dbReference type="NCBI Taxonomy" id="113540"/>
    <lineage>
        <taxon>Eukaryota</taxon>
        <taxon>Metazoa</taxon>
        <taxon>Chordata</taxon>
        <taxon>Craniata</taxon>
        <taxon>Vertebrata</taxon>
        <taxon>Euteleostomi</taxon>
        <taxon>Actinopterygii</taxon>
        <taxon>Neopterygii</taxon>
        <taxon>Teleostei</taxon>
        <taxon>Osteoglossocephala</taxon>
        <taxon>Osteoglossomorpha</taxon>
        <taxon>Osteoglossiformes</taxon>
        <taxon>Osteoglossidae</taxon>
        <taxon>Scleropages</taxon>
    </lineage>
</organism>
<dbReference type="InterPro" id="IPR011009">
    <property type="entry name" value="Kinase-like_dom_sf"/>
</dbReference>
<dbReference type="GO" id="GO:0042157">
    <property type="term" value="P:lipoprotein metabolic process"/>
    <property type="evidence" value="ECO:0007669"/>
    <property type="project" value="InterPro"/>
</dbReference>
<reference evidence="3 4" key="1">
    <citation type="submission" date="2015-08" db="EMBL/GenBank/DDBJ databases">
        <title>The genome of the Asian arowana (Scleropages formosus).</title>
        <authorList>
            <person name="Tan M.H."/>
            <person name="Gan H.M."/>
            <person name="Croft L.J."/>
            <person name="Austin C.M."/>
        </authorList>
    </citation>
    <scope>NUCLEOTIDE SEQUENCE [LARGE SCALE GENOMIC DNA]</scope>
    <source>
        <strain evidence="3">Aro1</strain>
    </source>
</reference>
<dbReference type="PANTHER" id="PTHR14096:SF28">
    <property type="entry name" value="APOLIPOPROTEIN L, 1-RELATED"/>
    <property type="match status" value="1"/>
</dbReference>
<keyword evidence="2" id="KW-0472">Membrane</keyword>
<dbReference type="AlphaFoldDB" id="A0A0P7YGF4"/>
<dbReference type="Pfam" id="PF05461">
    <property type="entry name" value="ApoL"/>
    <property type="match status" value="1"/>
</dbReference>
<evidence type="ECO:0008006" key="5">
    <source>
        <dbReference type="Google" id="ProtNLM"/>
    </source>
</evidence>
<dbReference type="GO" id="GO:0006869">
    <property type="term" value="P:lipid transport"/>
    <property type="evidence" value="ECO:0007669"/>
    <property type="project" value="InterPro"/>
</dbReference>
<comment type="caution">
    <text evidence="3">The sequence shown here is derived from an EMBL/GenBank/DDBJ whole genome shotgun (WGS) entry which is preliminary data.</text>
</comment>
<feature type="transmembrane region" description="Helical" evidence="2">
    <location>
        <begin position="297"/>
        <end position="315"/>
    </location>
</feature>
<evidence type="ECO:0000256" key="2">
    <source>
        <dbReference type="SAM" id="Phobius"/>
    </source>
</evidence>
<dbReference type="GO" id="GO:0008289">
    <property type="term" value="F:lipid binding"/>
    <property type="evidence" value="ECO:0007669"/>
    <property type="project" value="InterPro"/>
</dbReference>
<dbReference type="GO" id="GO:0016020">
    <property type="term" value="C:membrane"/>
    <property type="evidence" value="ECO:0007669"/>
    <property type="project" value="TreeGrafter"/>
</dbReference>
<dbReference type="SUPFAM" id="SSF56112">
    <property type="entry name" value="Protein kinase-like (PK-like)"/>
    <property type="match status" value="1"/>
</dbReference>
<dbReference type="EMBL" id="JARO02005961">
    <property type="protein sequence ID" value="KPP65950.1"/>
    <property type="molecule type" value="Genomic_DNA"/>
</dbReference>
<dbReference type="STRING" id="113540.ENSSFOP00015020295"/>
<dbReference type="InterPro" id="IPR008405">
    <property type="entry name" value="ApoL"/>
</dbReference>
<accession>A0A0P7YGF4</accession>
<protein>
    <recommendedName>
        <fullName evidence="5">Protein kinase domain-containing protein</fullName>
    </recommendedName>
</protein>
<dbReference type="GO" id="GO:0005576">
    <property type="term" value="C:extracellular region"/>
    <property type="evidence" value="ECO:0007669"/>
    <property type="project" value="InterPro"/>
</dbReference>
<dbReference type="Proteomes" id="UP000034805">
    <property type="component" value="Unassembled WGS sequence"/>
</dbReference>
<gene>
    <name evidence="3" type="ORF">Z043_115592</name>
</gene>
<dbReference type="Gene3D" id="1.10.510.10">
    <property type="entry name" value="Transferase(Phosphotransferase) domain 1"/>
    <property type="match status" value="1"/>
</dbReference>
<feature type="non-terminal residue" evidence="3">
    <location>
        <position position="1"/>
    </location>
</feature>
<keyword evidence="2" id="KW-1133">Transmembrane helix</keyword>
<evidence type="ECO:0000256" key="1">
    <source>
        <dbReference type="ARBA" id="ARBA00010090"/>
    </source>
</evidence>
<comment type="similarity">
    <text evidence="1">Belongs to the apolipoprotein L family.</text>
</comment>
<proteinExistence type="inferred from homology"/>
<dbReference type="PANTHER" id="PTHR14096">
    <property type="entry name" value="APOLIPOPROTEIN L"/>
    <property type="match status" value="1"/>
</dbReference>